<dbReference type="Proteomes" id="UP001276659">
    <property type="component" value="Unassembled WGS sequence"/>
</dbReference>
<proteinExistence type="predicted"/>
<accession>A0AAD9ZB02</accession>
<protein>
    <submittedName>
        <fullName evidence="2">Uncharacterized protein</fullName>
    </submittedName>
</protein>
<comment type="caution">
    <text evidence="2">The sequence shown here is derived from an EMBL/GenBank/DDBJ whole genome shotgun (WGS) entry which is preliminary data.</text>
</comment>
<dbReference type="AlphaFoldDB" id="A0AAD9ZB02"/>
<name>A0AAD9ZB02_9LECA</name>
<evidence type="ECO:0000313" key="2">
    <source>
        <dbReference type="EMBL" id="KAK3173002.1"/>
    </source>
</evidence>
<sequence length="116" mass="12581">MRAIGRLEKVYKEGPDKLVEPAESSYHPLSPDTRANTDPDPPDNHRDAQPDKAAEPAKTETSPWLPCHYFDYVAGTSTGGTNNWAAKSSNTPATFTSDHLSSYSGTNTLPGIYAMP</sequence>
<evidence type="ECO:0000256" key="1">
    <source>
        <dbReference type="SAM" id="MobiDB-lite"/>
    </source>
</evidence>
<feature type="compositionally biased region" description="Basic and acidic residues" evidence="1">
    <location>
        <begin position="42"/>
        <end position="58"/>
    </location>
</feature>
<gene>
    <name evidence="2" type="ORF">OEA41_006330</name>
</gene>
<dbReference type="EMBL" id="JASNWA010000007">
    <property type="protein sequence ID" value="KAK3173002.1"/>
    <property type="molecule type" value="Genomic_DNA"/>
</dbReference>
<evidence type="ECO:0000313" key="3">
    <source>
        <dbReference type="Proteomes" id="UP001276659"/>
    </source>
</evidence>
<feature type="region of interest" description="Disordered" evidence="1">
    <location>
        <begin position="1"/>
        <end position="61"/>
    </location>
</feature>
<organism evidence="2 3">
    <name type="scientific">Lepraria neglecta</name>
    <dbReference type="NCBI Taxonomy" id="209136"/>
    <lineage>
        <taxon>Eukaryota</taxon>
        <taxon>Fungi</taxon>
        <taxon>Dikarya</taxon>
        <taxon>Ascomycota</taxon>
        <taxon>Pezizomycotina</taxon>
        <taxon>Lecanoromycetes</taxon>
        <taxon>OSLEUM clade</taxon>
        <taxon>Lecanoromycetidae</taxon>
        <taxon>Lecanorales</taxon>
        <taxon>Lecanorineae</taxon>
        <taxon>Stereocaulaceae</taxon>
        <taxon>Lepraria</taxon>
    </lineage>
</organism>
<reference evidence="2" key="1">
    <citation type="submission" date="2022-11" db="EMBL/GenBank/DDBJ databases">
        <title>Chromosomal genome sequence assembly and mating type (MAT) locus characterization of the leprose asexual lichenized fungus Lepraria neglecta (Nyl.) Erichsen.</title>
        <authorList>
            <person name="Allen J.L."/>
            <person name="Pfeffer B."/>
        </authorList>
    </citation>
    <scope>NUCLEOTIDE SEQUENCE</scope>
    <source>
        <strain evidence="2">Allen 5258</strain>
    </source>
</reference>
<keyword evidence="3" id="KW-1185">Reference proteome</keyword>
<feature type="compositionally biased region" description="Basic and acidic residues" evidence="1">
    <location>
        <begin position="1"/>
        <end position="20"/>
    </location>
</feature>